<reference evidence="17" key="1">
    <citation type="submission" date="2025-08" db="UniProtKB">
        <authorList>
            <consortium name="RefSeq"/>
        </authorList>
    </citation>
    <scope>IDENTIFICATION</scope>
    <source>
        <tissue evidence="17">Testes</tissue>
    </source>
</reference>
<dbReference type="Pfam" id="PF00777">
    <property type="entry name" value="Glyco_transf_29"/>
    <property type="match status" value="1"/>
</dbReference>
<keyword evidence="7" id="KW-0730">Sialic acid</keyword>
<evidence type="ECO:0000256" key="4">
    <source>
        <dbReference type="ARBA" id="ARBA00022679"/>
    </source>
</evidence>
<dbReference type="GeneID" id="102810239"/>
<comment type="subcellular location">
    <subcellularLocation>
        <location evidence="1">Golgi apparatus membrane</location>
        <topology evidence="1">Single-pass type II membrane protein</topology>
    </subcellularLocation>
</comment>
<dbReference type="InterPro" id="IPR038578">
    <property type="entry name" value="GT29-like_sf"/>
</dbReference>
<keyword evidence="3" id="KW-0328">Glycosyltransferase</keyword>
<evidence type="ECO:0000256" key="2">
    <source>
        <dbReference type="ARBA" id="ARBA00006003"/>
    </source>
</evidence>
<evidence type="ECO:0000256" key="1">
    <source>
        <dbReference type="ARBA" id="ARBA00004323"/>
    </source>
</evidence>
<keyword evidence="9" id="KW-0333">Golgi apparatus</keyword>
<feature type="transmembrane region" description="Helical" evidence="15">
    <location>
        <begin position="7"/>
        <end position="25"/>
    </location>
</feature>
<evidence type="ECO:0000256" key="10">
    <source>
        <dbReference type="ARBA" id="ARBA00023098"/>
    </source>
</evidence>
<evidence type="ECO:0000256" key="7">
    <source>
        <dbReference type="ARBA" id="ARBA00022981"/>
    </source>
</evidence>
<evidence type="ECO:0000256" key="12">
    <source>
        <dbReference type="ARBA" id="ARBA00023157"/>
    </source>
</evidence>
<keyword evidence="6" id="KW-0735">Signal-anchor</keyword>
<keyword evidence="13" id="KW-0325">Glycoprotein</keyword>
<evidence type="ECO:0000313" key="16">
    <source>
        <dbReference type="Proteomes" id="UP000694865"/>
    </source>
</evidence>
<evidence type="ECO:0000256" key="14">
    <source>
        <dbReference type="ARBA" id="ARBA00043744"/>
    </source>
</evidence>
<keyword evidence="10" id="KW-0443">Lipid metabolism</keyword>
<evidence type="ECO:0000256" key="6">
    <source>
        <dbReference type="ARBA" id="ARBA00022968"/>
    </source>
</evidence>
<keyword evidence="12" id="KW-1015">Disulfide bond</keyword>
<evidence type="ECO:0000256" key="9">
    <source>
        <dbReference type="ARBA" id="ARBA00023034"/>
    </source>
</evidence>
<evidence type="ECO:0000256" key="5">
    <source>
        <dbReference type="ARBA" id="ARBA00022692"/>
    </source>
</evidence>
<dbReference type="PANTHER" id="PTHR45906">
    <property type="entry name" value="ALPHA-N-ACETYL-NEURAMINYL-2,3-BETA-GALACTOSYL-1, 3-N-ACETYL-GALACTOSAMINIDE ALPHA-2,6-SIALYLTRANSFERASE-LIKE"/>
    <property type="match status" value="1"/>
</dbReference>
<evidence type="ECO:0000313" key="17">
    <source>
        <dbReference type="RefSeq" id="XP_006824880.1"/>
    </source>
</evidence>
<keyword evidence="5 15" id="KW-0812">Transmembrane</keyword>
<dbReference type="PANTHER" id="PTHR45906:SF1">
    <property type="entry name" value="ALPHA-N-ACETYL-NEURAMINYL-2,3-BETA-GALACTOSYL-1, 3-N-ACETYL-GALACTOSAMINIDE ALPHA-2,6-SIALYLTRANSFERASE-LIKE"/>
    <property type="match status" value="1"/>
</dbReference>
<feature type="transmembrane region" description="Helical" evidence="15">
    <location>
        <begin position="248"/>
        <end position="269"/>
    </location>
</feature>
<evidence type="ECO:0000256" key="8">
    <source>
        <dbReference type="ARBA" id="ARBA00022989"/>
    </source>
</evidence>
<evidence type="ECO:0000256" key="15">
    <source>
        <dbReference type="SAM" id="Phobius"/>
    </source>
</evidence>
<feature type="transmembrane region" description="Helical" evidence="15">
    <location>
        <begin position="317"/>
        <end position="340"/>
    </location>
</feature>
<comment type="catalytic activity">
    <reaction evidence="14">
        <text>a ganglioside GM1b (d18:1(4E)) + CMP-N-acetyl-beta-neuraminate = a ganglioside GD1alpha (d18:1(4E)) + CMP + H(+)</text>
        <dbReference type="Rhea" id="RHEA:41968"/>
        <dbReference type="ChEBI" id="CHEBI:15378"/>
        <dbReference type="ChEBI" id="CHEBI:57812"/>
        <dbReference type="ChEBI" id="CHEBI:60377"/>
        <dbReference type="ChEBI" id="CHEBI:78568"/>
        <dbReference type="ChEBI" id="CHEBI:78569"/>
    </reaction>
    <physiologicalReaction direction="left-to-right" evidence="14">
        <dbReference type="Rhea" id="RHEA:41969"/>
    </physiologicalReaction>
</comment>
<dbReference type="InterPro" id="IPR001675">
    <property type="entry name" value="Glyco_trans_29"/>
</dbReference>
<evidence type="ECO:0000256" key="13">
    <source>
        <dbReference type="ARBA" id="ARBA00023180"/>
    </source>
</evidence>
<sequence length="348" mass="39166">MKIKKQIIVRVLAATVITCAVIYTTTNQHEANVAYEKEVHKYRFIEVNQIEKERITKMFSNNSFGFVRMKNESEVLNLHCDICAIVTSSGQLLGSGAGAEIDKNTCVIRMNTAPTRGYEKDVGTKTTLRMFSFVNLQQQLFEKEQFFEQEGITGTFVIWSTTVKEILSMVEEESLRLLKQYPSLDLYISSFEQMDFADRVFRQETGQDRAASGSWLSTGWYTLLLALTMCEHVKVYGMVESDYCHNHVLLGMAMCGYVWPGMAVCGYVWPGMTVCGYVWPGMAVCGYVWPGMTVCGYVWPGMAVCGYIWLGMAVCGYVWPGMTMCGCVWPGMAVCGYVWLGMTVCGYV</sequence>
<comment type="similarity">
    <text evidence="2">Belongs to the glycosyltransferase 29 family.</text>
</comment>
<proteinExistence type="inferred from homology"/>
<feature type="transmembrane region" description="Helical" evidence="15">
    <location>
        <begin position="289"/>
        <end position="310"/>
    </location>
</feature>
<gene>
    <name evidence="17" type="primary">LOC102810239</name>
</gene>
<keyword evidence="16" id="KW-1185">Reference proteome</keyword>
<keyword evidence="8 15" id="KW-1133">Transmembrane helix</keyword>
<accession>A0ABM0MXY9</accession>
<dbReference type="Proteomes" id="UP000694865">
    <property type="component" value="Unplaced"/>
</dbReference>
<keyword evidence="11 15" id="KW-0472">Membrane</keyword>
<keyword evidence="4" id="KW-0808">Transferase</keyword>
<dbReference type="Gene3D" id="3.90.1480.20">
    <property type="entry name" value="Glycosyl transferase family 29"/>
    <property type="match status" value="1"/>
</dbReference>
<name>A0ABM0MXY9_SACKO</name>
<protein>
    <submittedName>
        <fullName evidence="17">Alpha-N-acetylgalactosaminide alpha-2,6-sialyltransferase 3-like</fullName>
    </submittedName>
</protein>
<evidence type="ECO:0000256" key="3">
    <source>
        <dbReference type="ARBA" id="ARBA00022676"/>
    </source>
</evidence>
<dbReference type="RefSeq" id="XP_006824880.1">
    <property type="nucleotide sequence ID" value="XM_006824817.1"/>
</dbReference>
<evidence type="ECO:0000256" key="11">
    <source>
        <dbReference type="ARBA" id="ARBA00023136"/>
    </source>
</evidence>
<organism evidence="16 17">
    <name type="scientific">Saccoglossus kowalevskii</name>
    <name type="common">Acorn worm</name>
    <dbReference type="NCBI Taxonomy" id="10224"/>
    <lineage>
        <taxon>Eukaryota</taxon>
        <taxon>Metazoa</taxon>
        <taxon>Hemichordata</taxon>
        <taxon>Enteropneusta</taxon>
        <taxon>Harrimaniidae</taxon>
        <taxon>Saccoglossus</taxon>
    </lineage>
</organism>